<feature type="region of interest" description="Disordered" evidence="1">
    <location>
        <begin position="343"/>
        <end position="371"/>
    </location>
</feature>
<dbReference type="HOGENOM" id="CLU_067172_0_0_1"/>
<keyword evidence="5" id="KW-1185">Reference proteome</keyword>
<feature type="compositionally biased region" description="Low complexity" evidence="1">
    <location>
        <begin position="344"/>
        <end position="371"/>
    </location>
</feature>
<feature type="signal peptide" evidence="3">
    <location>
        <begin position="1"/>
        <end position="17"/>
    </location>
</feature>
<feature type="transmembrane region" description="Helical" evidence="2">
    <location>
        <begin position="160"/>
        <end position="183"/>
    </location>
</feature>
<reference evidence="5" key="2">
    <citation type="submission" date="2015-01" db="EMBL/GenBank/DDBJ databases">
        <title>Evolutionary Origins and Diversification of the Mycorrhizal Mutualists.</title>
        <authorList>
            <consortium name="DOE Joint Genome Institute"/>
            <consortium name="Mycorrhizal Genomics Consortium"/>
            <person name="Kohler A."/>
            <person name="Kuo A."/>
            <person name="Nagy L.G."/>
            <person name="Floudas D."/>
            <person name="Copeland A."/>
            <person name="Barry K.W."/>
            <person name="Cichocki N."/>
            <person name="Veneault-Fourrey C."/>
            <person name="LaButti K."/>
            <person name="Lindquist E.A."/>
            <person name="Lipzen A."/>
            <person name="Lundell T."/>
            <person name="Morin E."/>
            <person name="Murat C."/>
            <person name="Riley R."/>
            <person name="Ohm R."/>
            <person name="Sun H."/>
            <person name="Tunlid A."/>
            <person name="Henrissat B."/>
            <person name="Grigoriev I.V."/>
            <person name="Hibbett D.S."/>
            <person name="Martin F."/>
        </authorList>
    </citation>
    <scope>NUCLEOTIDE SEQUENCE [LARGE SCALE GENOMIC DNA]</scope>
    <source>
        <strain evidence="5">MAFF 305830</strain>
    </source>
</reference>
<proteinExistence type="predicted"/>
<name>A0A0C3BRD2_SERVB</name>
<evidence type="ECO:0000313" key="4">
    <source>
        <dbReference type="EMBL" id="KIM34026.1"/>
    </source>
</evidence>
<feature type="transmembrane region" description="Helical" evidence="2">
    <location>
        <begin position="203"/>
        <end position="229"/>
    </location>
</feature>
<gene>
    <name evidence="4" type="ORF">M408DRAFT_18988</name>
</gene>
<keyword evidence="2" id="KW-0472">Membrane</keyword>
<evidence type="ECO:0000256" key="3">
    <source>
        <dbReference type="SAM" id="SignalP"/>
    </source>
</evidence>
<dbReference type="Proteomes" id="UP000054097">
    <property type="component" value="Unassembled WGS sequence"/>
</dbReference>
<evidence type="ECO:0000313" key="5">
    <source>
        <dbReference type="Proteomes" id="UP000054097"/>
    </source>
</evidence>
<evidence type="ECO:0000256" key="2">
    <source>
        <dbReference type="SAM" id="Phobius"/>
    </source>
</evidence>
<feature type="transmembrane region" description="Helical" evidence="2">
    <location>
        <begin position="241"/>
        <end position="264"/>
    </location>
</feature>
<feature type="chain" id="PRO_5002162004" description="Chitin synthase export chaperone" evidence="3">
    <location>
        <begin position="18"/>
        <end position="371"/>
    </location>
</feature>
<sequence>MISKILSVMFFAGSAMARVRGSSVITGGDYSDVPGVFQALLAFSIIFAIFSLAQFFFTIKNFTKIPSASSCAPYIMLVVVTIFNFLYYLLYGVSTRLRGEVPAFTDGIYLATLGITALVVAFQPAAVLFLLQQRGSVLQASKGNTISPFSSSLGKKIVDWVLVGLTFIVYIAYMGNVAAYATAADSGFSSASYLAYLAASRGLAYAGAAIFLLLCINVITTSIVLFVQAKQAQWIDLVTRYICLIIVPFFTVYGLESFIFTIYFGLVTFRSLEAGYTAVLVDFIIRGFIQLAITTLLIVTMSLPGVEWVPAGGPSSYLDTTGKWSNGKPEGNHPVFVLQPPYHQQEQPPWNQQQLYHQQQPYYQQQQPQQQ</sequence>
<keyword evidence="2" id="KW-0812">Transmembrane</keyword>
<keyword evidence="2" id="KW-1133">Transmembrane helix</keyword>
<feature type="transmembrane region" description="Helical" evidence="2">
    <location>
        <begin position="276"/>
        <end position="299"/>
    </location>
</feature>
<keyword evidence="3" id="KW-0732">Signal</keyword>
<reference evidence="4 5" key="1">
    <citation type="submission" date="2014-04" db="EMBL/GenBank/DDBJ databases">
        <authorList>
            <consortium name="DOE Joint Genome Institute"/>
            <person name="Kuo A."/>
            <person name="Zuccaro A."/>
            <person name="Kohler A."/>
            <person name="Nagy L.G."/>
            <person name="Floudas D."/>
            <person name="Copeland A."/>
            <person name="Barry K.W."/>
            <person name="Cichocki N."/>
            <person name="Veneault-Fourrey C."/>
            <person name="LaButti K."/>
            <person name="Lindquist E.A."/>
            <person name="Lipzen A."/>
            <person name="Lundell T."/>
            <person name="Morin E."/>
            <person name="Murat C."/>
            <person name="Sun H."/>
            <person name="Tunlid A."/>
            <person name="Henrissat B."/>
            <person name="Grigoriev I.V."/>
            <person name="Hibbett D.S."/>
            <person name="Martin F."/>
            <person name="Nordberg H.P."/>
            <person name="Cantor M.N."/>
            <person name="Hua S.X."/>
        </authorList>
    </citation>
    <scope>NUCLEOTIDE SEQUENCE [LARGE SCALE GENOMIC DNA]</scope>
    <source>
        <strain evidence="4 5">MAFF 305830</strain>
    </source>
</reference>
<feature type="transmembrane region" description="Helical" evidence="2">
    <location>
        <begin position="110"/>
        <end position="131"/>
    </location>
</feature>
<evidence type="ECO:0008006" key="6">
    <source>
        <dbReference type="Google" id="ProtNLM"/>
    </source>
</evidence>
<feature type="transmembrane region" description="Helical" evidence="2">
    <location>
        <begin position="71"/>
        <end position="90"/>
    </location>
</feature>
<accession>A0A0C3BRD2</accession>
<organism evidence="4 5">
    <name type="scientific">Serendipita vermifera MAFF 305830</name>
    <dbReference type="NCBI Taxonomy" id="933852"/>
    <lineage>
        <taxon>Eukaryota</taxon>
        <taxon>Fungi</taxon>
        <taxon>Dikarya</taxon>
        <taxon>Basidiomycota</taxon>
        <taxon>Agaricomycotina</taxon>
        <taxon>Agaricomycetes</taxon>
        <taxon>Sebacinales</taxon>
        <taxon>Serendipitaceae</taxon>
        <taxon>Serendipita</taxon>
    </lineage>
</organism>
<protein>
    <recommendedName>
        <fullName evidence="6">Chitin synthase export chaperone</fullName>
    </recommendedName>
</protein>
<evidence type="ECO:0000256" key="1">
    <source>
        <dbReference type="SAM" id="MobiDB-lite"/>
    </source>
</evidence>
<feature type="transmembrane region" description="Helical" evidence="2">
    <location>
        <begin position="37"/>
        <end position="59"/>
    </location>
</feature>
<dbReference type="AlphaFoldDB" id="A0A0C3BRD2"/>
<dbReference type="EMBL" id="KN824277">
    <property type="protein sequence ID" value="KIM34026.1"/>
    <property type="molecule type" value="Genomic_DNA"/>
</dbReference>